<evidence type="ECO:0000313" key="3">
    <source>
        <dbReference type="Proteomes" id="UP000094455"/>
    </source>
</evidence>
<feature type="domain" description="FAD dependent oxidoreductase" evidence="1">
    <location>
        <begin position="35"/>
        <end position="408"/>
    </location>
</feature>
<name>A0A1E3NES7_9ASCO</name>
<accession>A0A1E3NES7</accession>
<reference evidence="2 3" key="1">
    <citation type="journal article" date="2016" name="Proc. Natl. Acad. Sci. U.S.A.">
        <title>Comparative genomics of biotechnologically important yeasts.</title>
        <authorList>
            <person name="Riley R."/>
            <person name="Haridas S."/>
            <person name="Wolfe K.H."/>
            <person name="Lopes M.R."/>
            <person name="Hittinger C.T."/>
            <person name="Goeker M."/>
            <person name="Salamov A.A."/>
            <person name="Wisecaver J.H."/>
            <person name="Long T.M."/>
            <person name="Calvey C.H."/>
            <person name="Aerts A.L."/>
            <person name="Barry K.W."/>
            <person name="Choi C."/>
            <person name="Clum A."/>
            <person name="Coughlan A.Y."/>
            <person name="Deshpande S."/>
            <person name="Douglass A.P."/>
            <person name="Hanson S.J."/>
            <person name="Klenk H.-P."/>
            <person name="LaButti K.M."/>
            <person name="Lapidus A."/>
            <person name="Lindquist E.A."/>
            <person name="Lipzen A.M."/>
            <person name="Meier-Kolthoff J.P."/>
            <person name="Ohm R.A."/>
            <person name="Otillar R.P."/>
            <person name="Pangilinan J.L."/>
            <person name="Peng Y."/>
            <person name="Rokas A."/>
            <person name="Rosa C.A."/>
            <person name="Scheuner C."/>
            <person name="Sibirny A.A."/>
            <person name="Slot J.C."/>
            <person name="Stielow J.B."/>
            <person name="Sun H."/>
            <person name="Kurtzman C.P."/>
            <person name="Blackwell M."/>
            <person name="Grigoriev I.V."/>
            <person name="Jeffries T.W."/>
        </authorList>
    </citation>
    <scope>NUCLEOTIDE SEQUENCE [LARGE SCALE GENOMIC DNA]</scope>
    <source>
        <strain evidence="2 3">NRRL Y-2026</strain>
    </source>
</reference>
<protein>
    <recommendedName>
        <fullName evidence="1">FAD dependent oxidoreductase domain-containing protein</fullName>
    </recommendedName>
</protein>
<dbReference type="InterPro" id="IPR036188">
    <property type="entry name" value="FAD/NAD-bd_sf"/>
</dbReference>
<dbReference type="InterPro" id="IPR006076">
    <property type="entry name" value="FAD-dep_OxRdtase"/>
</dbReference>
<dbReference type="Pfam" id="PF01266">
    <property type="entry name" value="DAO"/>
    <property type="match status" value="1"/>
</dbReference>
<keyword evidence="3" id="KW-1185">Reference proteome</keyword>
<organism evidence="2 3">
    <name type="scientific">Pichia membranifaciens NRRL Y-2026</name>
    <dbReference type="NCBI Taxonomy" id="763406"/>
    <lineage>
        <taxon>Eukaryota</taxon>
        <taxon>Fungi</taxon>
        <taxon>Dikarya</taxon>
        <taxon>Ascomycota</taxon>
        <taxon>Saccharomycotina</taxon>
        <taxon>Pichiomycetes</taxon>
        <taxon>Pichiales</taxon>
        <taxon>Pichiaceae</taxon>
        <taxon>Pichia</taxon>
    </lineage>
</organism>
<dbReference type="GeneID" id="30179874"/>
<evidence type="ECO:0000313" key="2">
    <source>
        <dbReference type="EMBL" id="ODQ44068.1"/>
    </source>
</evidence>
<dbReference type="AlphaFoldDB" id="A0A1E3NES7"/>
<dbReference type="OrthoDB" id="429143at2759"/>
<dbReference type="RefSeq" id="XP_019015181.1">
    <property type="nucleotide sequence ID" value="XM_019163187.1"/>
</dbReference>
<dbReference type="Proteomes" id="UP000094455">
    <property type="component" value="Unassembled WGS sequence"/>
</dbReference>
<evidence type="ECO:0000259" key="1">
    <source>
        <dbReference type="Pfam" id="PF01266"/>
    </source>
</evidence>
<dbReference type="STRING" id="763406.A0A1E3NES7"/>
<dbReference type="GO" id="GO:0005737">
    <property type="term" value="C:cytoplasm"/>
    <property type="evidence" value="ECO:0007669"/>
    <property type="project" value="TreeGrafter"/>
</dbReference>
<gene>
    <name evidence="2" type="ORF">PICMEDRAFT_56439</name>
</gene>
<dbReference type="Gene3D" id="3.30.9.10">
    <property type="entry name" value="D-Amino Acid Oxidase, subunit A, domain 2"/>
    <property type="match status" value="1"/>
</dbReference>
<dbReference type="SUPFAM" id="SSF51905">
    <property type="entry name" value="FAD/NAD(P)-binding domain"/>
    <property type="match status" value="1"/>
</dbReference>
<dbReference type="PANTHER" id="PTHR13847:SF279">
    <property type="entry name" value="FAD DEPENDENT OXIDOREDUCTASE DOMAIN-CONTAINING PROTEIN-RELATED"/>
    <property type="match status" value="1"/>
</dbReference>
<dbReference type="PANTHER" id="PTHR13847">
    <property type="entry name" value="SARCOSINE DEHYDROGENASE-RELATED"/>
    <property type="match status" value="1"/>
</dbReference>
<dbReference type="EMBL" id="KV454009">
    <property type="protein sequence ID" value="ODQ44068.1"/>
    <property type="molecule type" value="Genomic_DNA"/>
</dbReference>
<sequence>MDVLPVANPTKSFWLTAEDDFATFRSTPELPAEADVVIVGSGYAGATTAHYLLPQFKGSVLMLEARNVCSGATARNGGHLKPDLYYSHNDFREKYGEAGAAEIINFEHAHLQAMKELVEGEQIDCDFVLTRACDVHLHGTAAERAVANYTEMCKNPHVRCKQDVQLTQGDAARVISKVDGSPVCVTYTAGQLWPYKLVTAVLRKAVAAGLNLQTNTPVVATERLGDGRYLVRTPRGAVVAGRLVLATNAYTASVEPRFRNKIVPIKGACSHIVPVSAADRAPHLTNTYGIRFAGADTDYLINRPDGSVVLGGAKKHIFPYKDRFYNVVDDSTLIPGSEAYFSGYLEKMFYTWKGVATHADHVWSGILGYTDDTLPYVGALPDEPRKYVIAGFHGHGMPRVLLCARALAGSLAADAAGVAGDPAPGLADIPAAFRITPDRMTATENRILQSLQPAPVPKL</sequence>
<proteinExistence type="predicted"/>
<dbReference type="Gene3D" id="3.50.50.60">
    <property type="entry name" value="FAD/NAD(P)-binding domain"/>
    <property type="match status" value="1"/>
</dbReference>